<evidence type="ECO:0000313" key="3">
    <source>
        <dbReference type="EMBL" id="MBZ5740662.1"/>
    </source>
</evidence>
<comment type="caution">
    <text evidence="3">The sequence shown here is derived from an EMBL/GenBank/DDBJ whole genome shotgun (WGS) entry which is preliminary data.</text>
</comment>
<evidence type="ECO:0000256" key="2">
    <source>
        <dbReference type="SAM" id="Phobius"/>
    </source>
</evidence>
<keyword evidence="2" id="KW-0472">Membrane</keyword>
<proteinExistence type="predicted"/>
<gene>
    <name evidence="3" type="ORF">K8U61_20995</name>
</gene>
<dbReference type="RefSeq" id="WP_224125020.1">
    <property type="nucleotide sequence ID" value="NZ_JAIQZJ010000016.1"/>
</dbReference>
<accession>A0ABS7UIF1</accession>
<name>A0ABS7UIF1_9ACTN</name>
<dbReference type="EMBL" id="JAIQZJ010000016">
    <property type="protein sequence ID" value="MBZ5740662.1"/>
    <property type="molecule type" value="Genomic_DNA"/>
</dbReference>
<protein>
    <recommendedName>
        <fullName evidence="5">DUF2207 domain-containing protein</fullName>
    </recommendedName>
</protein>
<feature type="transmembrane region" description="Helical" evidence="2">
    <location>
        <begin position="132"/>
        <end position="153"/>
    </location>
</feature>
<sequence length="414" mass="44563">MHNDKSEAATNVADSDVTTGQTGSVDISHLNSTLMSALNIPVKLTKPAIWGNPREATRISYVLGENDGDRPGFDVHTGYGSGPTTTPTQDAVVGAVQAPLDGLAARAELVIAASDEELGVVDPTYPKLKPMWLVLGAVIAVMGVAGLVEYFIGRQQWERVLGDDPTVAACIALGVVIMIGALSWIASMTWFHRRPGVLREHGTKLFVLAAILMVLFAAAMAYSFAGGVDAPTVGGVSGGTSASTEPATNVDDVEWIRWAIYLLMTAIYTWTVVIAHLWHATAEDRRRVEQYLPIRLAAQRASVLDRAGVQNLRAATLRAIADTWHQGVDYATAICTAYYAGVRSRLDPTLLSTWSHQSVSAPTFVEPAWLRRLTDAADRLEQESRQQTHKSEIAGEFTLSAVLPSSVDDENGRG</sequence>
<feature type="transmembrane region" description="Helical" evidence="2">
    <location>
        <begin position="258"/>
        <end position="278"/>
    </location>
</feature>
<feature type="compositionally biased region" description="Polar residues" evidence="1">
    <location>
        <begin position="8"/>
        <end position="21"/>
    </location>
</feature>
<evidence type="ECO:0008006" key="5">
    <source>
        <dbReference type="Google" id="ProtNLM"/>
    </source>
</evidence>
<feature type="transmembrane region" description="Helical" evidence="2">
    <location>
        <begin position="165"/>
        <end position="185"/>
    </location>
</feature>
<keyword evidence="4" id="KW-1185">Reference proteome</keyword>
<dbReference type="Proteomes" id="UP000780875">
    <property type="component" value="Unassembled WGS sequence"/>
</dbReference>
<keyword evidence="2" id="KW-1133">Transmembrane helix</keyword>
<keyword evidence="2" id="KW-0812">Transmembrane</keyword>
<organism evidence="3 4">
    <name type="scientific">Nocardioides mangrovi</name>
    <dbReference type="NCBI Taxonomy" id="2874580"/>
    <lineage>
        <taxon>Bacteria</taxon>
        <taxon>Bacillati</taxon>
        <taxon>Actinomycetota</taxon>
        <taxon>Actinomycetes</taxon>
        <taxon>Propionibacteriales</taxon>
        <taxon>Nocardioidaceae</taxon>
        <taxon>Nocardioides</taxon>
    </lineage>
</organism>
<feature type="transmembrane region" description="Helical" evidence="2">
    <location>
        <begin position="205"/>
        <end position="225"/>
    </location>
</feature>
<feature type="region of interest" description="Disordered" evidence="1">
    <location>
        <begin position="1"/>
        <end position="21"/>
    </location>
</feature>
<evidence type="ECO:0000256" key="1">
    <source>
        <dbReference type="SAM" id="MobiDB-lite"/>
    </source>
</evidence>
<evidence type="ECO:0000313" key="4">
    <source>
        <dbReference type="Proteomes" id="UP000780875"/>
    </source>
</evidence>
<reference evidence="3 4" key="1">
    <citation type="submission" date="2021-09" db="EMBL/GenBank/DDBJ databases">
        <title>Whole genome sequence of Nocardioides sp. GBK3QG-3.</title>
        <authorList>
            <person name="Tuo L."/>
        </authorList>
    </citation>
    <scope>NUCLEOTIDE SEQUENCE [LARGE SCALE GENOMIC DNA]</scope>
    <source>
        <strain evidence="3 4">GBK3QG-3</strain>
    </source>
</reference>